<keyword evidence="1" id="KW-0175">Coiled coil</keyword>
<dbReference type="Proteomes" id="UP001454036">
    <property type="component" value="Unassembled WGS sequence"/>
</dbReference>
<evidence type="ECO:0000313" key="3">
    <source>
        <dbReference type="EMBL" id="GAA0173107.1"/>
    </source>
</evidence>
<dbReference type="PANTHER" id="PTHR36073:SF1">
    <property type="entry name" value="OS01G0962100 PROTEIN"/>
    <property type="match status" value="1"/>
</dbReference>
<evidence type="ECO:0000256" key="1">
    <source>
        <dbReference type="SAM" id="Coils"/>
    </source>
</evidence>
<gene>
    <name evidence="3" type="ORF">LIER_26792</name>
</gene>
<keyword evidence="2" id="KW-1133">Transmembrane helix</keyword>
<organism evidence="3 4">
    <name type="scientific">Lithospermum erythrorhizon</name>
    <name type="common">Purple gromwell</name>
    <name type="synonym">Lithospermum officinale var. erythrorhizon</name>
    <dbReference type="NCBI Taxonomy" id="34254"/>
    <lineage>
        <taxon>Eukaryota</taxon>
        <taxon>Viridiplantae</taxon>
        <taxon>Streptophyta</taxon>
        <taxon>Embryophyta</taxon>
        <taxon>Tracheophyta</taxon>
        <taxon>Spermatophyta</taxon>
        <taxon>Magnoliopsida</taxon>
        <taxon>eudicotyledons</taxon>
        <taxon>Gunneridae</taxon>
        <taxon>Pentapetalae</taxon>
        <taxon>asterids</taxon>
        <taxon>lamiids</taxon>
        <taxon>Boraginales</taxon>
        <taxon>Boraginaceae</taxon>
        <taxon>Boraginoideae</taxon>
        <taxon>Lithospermeae</taxon>
        <taxon>Lithospermum</taxon>
    </lineage>
</organism>
<feature type="transmembrane region" description="Helical" evidence="2">
    <location>
        <begin position="210"/>
        <end position="227"/>
    </location>
</feature>
<feature type="coiled-coil region" evidence="1">
    <location>
        <begin position="87"/>
        <end position="166"/>
    </location>
</feature>
<dbReference type="AlphaFoldDB" id="A0AAV3R9M6"/>
<proteinExistence type="predicted"/>
<keyword evidence="2" id="KW-0472">Membrane</keyword>
<feature type="transmembrane region" description="Helical" evidence="2">
    <location>
        <begin position="233"/>
        <end position="253"/>
    </location>
</feature>
<sequence length="308" mass="34470">MMADLLELVSTGIVLATKPLKLCKSICLFGITSACIVIQTWTELLMTSIHVHLTIVWKLIVWTIAILSLPLRLFTTIRRARLLEMHLKDMRIALEDLAWDKKELREQLQVAIQEHKMMEAMLAELEVQHEEAVFKVQQLVAEVHDLKEENRRLKEAQGKIHSERNGGLLYNTEVKQKDIRGEGGKRPSEISETVKAEFIGEAKEVALSRSFFSAVLSLVVGIIVWKAEEPCMPLIVALFAVVLMSLKSVVGFFSTTKNTPAKDAIALLSFNWFILGTLTYPVLPNVAGLLAPLALKLLELVFGSFGVL</sequence>
<feature type="transmembrane region" description="Helical" evidence="2">
    <location>
        <begin position="55"/>
        <end position="75"/>
    </location>
</feature>
<dbReference type="PANTHER" id="PTHR36073">
    <property type="match status" value="1"/>
</dbReference>
<accession>A0AAV3R9M6</accession>
<evidence type="ECO:0000256" key="2">
    <source>
        <dbReference type="SAM" id="Phobius"/>
    </source>
</evidence>
<comment type="caution">
    <text evidence="3">The sequence shown here is derived from an EMBL/GenBank/DDBJ whole genome shotgun (WGS) entry which is preliminary data.</text>
</comment>
<keyword evidence="4" id="KW-1185">Reference proteome</keyword>
<dbReference type="EMBL" id="BAABME010008447">
    <property type="protein sequence ID" value="GAA0173107.1"/>
    <property type="molecule type" value="Genomic_DNA"/>
</dbReference>
<feature type="transmembrane region" description="Helical" evidence="2">
    <location>
        <begin position="265"/>
        <end position="283"/>
    </location>
</feature>
<feature type="transmembrane region" description="Helical" evidence="2">
    <location>
        <begin position="26"/>
        <end position="49"/>
    </location>
</feature>
<protein>
    <submittedName>
        <fullName evidence="3">Uncharacterized protein</fullName>
    </submittedName>
</protein>
<keyword evidence="2" id="KW-0812">Transmembrane</keyword>
<evidence type="ECO:0000313" key="4">
    <source>
        <dbReference type="Proteomes" id="UP001454036"/>
    </source>
</evidence>
<name>A0AAV3R9M6_LITER</name>
<reference evidence="3 4" key="1">
    <citation type="submission" date="2024-01" db="EMBL/GenBank/DDBJ databases">
        <title>The complete chloroplast genome sequence of Lithospermum erythrorhizon: insights into the phylogenetic relationship among Boraginaceae species and the maternal lineages of purple gromwells.</title>
        <authorList>
            <person name="Okada T."/>
            <person name="Watanabe K."/>
        </authorList>
    </citation>
    <scope>NUCLEOTIDE SEQUENCE [LARGE SCALE GENOMIC DNA]</scope>
</reference>